<dbReference type="InterPro" id="IPR040007">
    <property type="entry name" value="Tho2"/>
</dbReference>
<evidence type="ECO:0000313" key="2">
    <source>
        <dbReference type="Proteomes" id="UP001367508"/>
    </source>
</evidence>
<dbReference type="Proteomes" id="UP001367508">
    <property type="component" value="Unassembled WGS sequence"/>
</dbReference>
<dbReference type="EMBL" id="JAYMYQ010000003">
    <property type="protein sequence ID" value="KAK7345183.1"/>
    <property type="molecule type" value="Genomic_DNA"/>
</dbReference>
<comment type="caution">
    <text evidence="1">The sequence shown here is derived from an EMBL/GenBank/DDBJ whole genome shotgun (WGS) entry which is preliminary data.</text>
</comment>
<dbReference type="GO" id="GO:0000445">
    <property type="term" value="C:THO complex part of transcription export complex"/>
    <property type="evidence" value="ECO:0007669"/>
    <property type="project" value="TreeGrafter"/>
</dbReference>
<gene>
    <name evidence="1" type="ORF">VNO77_15738</name>
</gene>
<protein>
    <submittedName>
        <fullName evidence="1">Uncharacterized protein</fullName>
    </submittedName>
</protein>
<dbReference type="PANTHER" id="PTHR21597:SF0">
    <property type="entry name" value="THO COMPLEX SUBUNIT 2"/>
    <property type="match status" value="1"/>
</dbReference>
<reference evidence="1 2" key="1">
    <citation type="submission" date="2024-01" db="EMBL/GenBank/DDBJ databases">
        <title>The genomes of 5 underutilized Papilionoideae crops provide insights into root nodulation and disease resistanc.</title>
        <authorList>
            <person name="Jiang F."/>
        </authorList>
    </citation>
    <scope>NUCLEOTIDE SEQUENCE [LARGE SCALE GENOMIC DNA]</scope>
    <source>
        <strain evidence="1">LVBAO_FW01</strain>
        <tissue evidence="1">Leaves</tissue>
    </source>
</reference>
<keyword evidence="2" id="KW-1185">Reference proteome</keyword>
<dbReference type="GO" id="GO:0003729">
    <property type="term" value="F:mRNA binding"/>
    <property type="evidence" value="ECO:0007669"/>
    <property type="project" value="TreeGrafter"/>
</dbReference>
<evidence type="ECO:0000313" key="1">
    <source>
        <dbReference type="EMBL" id="KAK7345183.1"/>
    </source>
</evidence>
<accession>A0AAN9QVZ3</accession>
<organism evidence="1 2">
    <name type="scientific">Canavalia gladiata</name>
    <name type="common">Sword bean</name>
    <name type="synonym">Dolichos gladiatus</name>
    <dbReference type="NCBI Taxonomy" id="3824"/>
    <lineage>
        <taxon>Eukaryota</taxon>
        <taxon>Viridiplantae</taxon>
        <taxon>Streptophyta</taxon>
        <taxon>Embryophyta</taxon>
        <taxon>Tracheophyta</taxon>
        <taxon>Spermatophyta</taxon>
        <taxon>Magnoliopsida</taxon>
        <taxon>eudicotyledons</taxon>
        <taxon>Gunneridae</taxon>
        <taxon>Pentapetalae</taxon>
        <taxon>rosids</taxon>
        <taxon>fabids</taxon>
        <taxon>Fabales</taxon>
        <taxon>Fabaceae</taxon>
        <taxon>Papilionoideae</taxon>
        <taxon>50 kb inversion clade</taxon>
        <taxon>NPAAA clade</taxon>
        <taxon>indigoferoid/millettioid clade</taxon>
        <taxon>Phaseoleae</taxon>
        <taxon>Canavalia</taxon>
    </lineage>
</organism>
<name>A0AAN9QVZ3_CANGL</name>
<dbReference type="PANTHER" id="PTHR21597">
    <property type="entry name" value="THO2 PROTEIN"/>
    <property type="match status" value="1"/>
</dbReference>
<dbReference type="GO" id="GO:0006397">
    <property type="term" value="P:mRNA processing"/>
    <property type="evidence" value="ECO:0007669"/>
    <property type="project" value="InterPro"/>
</dbReference>
<dbReference type="GO" id="GO:0006406">
    <property type="term" value="P:mRNA export from nucleus"/>
    <property type="evidence" value="ECO:0007669"/>
    <property type="project" value="InterPro"/>
</dbReference>
<dbReference type="AlphaFoldDB" id="A0AAN9QVZ3"/>
<proteinExistence type="predicted"/>
<sequence>MQSWLLFFVGALKHLLKKHLSTTIGNIMSLIGHSDLDSYRVFEIALECCELQLDNDVFIELIPIFPKSHASQILVLPLKSTMSYLAYSKQPVDGPSKWKLW</sequence>